<dbReference type="Proteomes" id="UP001597511">
    <property type="component" value="Unassembled WGS sequence"/>
</dbReference>
<dbReference type="EMBL" id="JBHUOZ010000003">
    <property type="protein sequence ID" value="MFD2922040.1"/>
    <property type="molecule type" value="Genomic_DNA"/>
</dbReference>
<comment type="caution">
    <text evidence="1">The sequence shown here is derived from an EMBL/GenBank/DDBJ whole genome shotgun (WGS) entry which is preliminary data.</text>
</comment>
<dbReference type="RefSeq" id="WP_386103360.1">
    <property type="nucleotide sequence ID" value="NZ_JBHUOZ010000003.1"/>
</dbReference>
<protein>
    <recommendedName>
        <fullName evidence="3">RAMA domain-containing protein</fullName>
    </recommendedName>
</protein>
<gene>
    <name evidence="1" type="ORF">ACFS6H_20130</name>
</gene>
<organism evidence="1 2">
    <name type="scientific">Terrimonas rubra</name>
    <dbReference type="NCBI Taxonomy" id="1035890"/>
    <lineage>
        <taxon>Bacteria</taxon>
        <taxon>Pseudomonadati</taxon>
        <taxon>Bacteroidota</taxon>
        <taxon>Chitinophagia</taxon>
        <taxon>Chitinophagales</taxon>
        <taxon>Chitinophagaceae</taxon>
        <taxon>Terrimonas</taxon>
    </lineage>
</organism>
<evidence type="ECO:0000313" key="1">
    <source>
        <dbReference type="EMBL" id="MFD2922040.1"/>
    </source>
</evidence>
<name>A0ABW6AC71_9BACT</name>
<evidence type="ECO:0000313" key="2">
    <source>
        <dbReference type="Proteomes" id="UP001597511"/>
    </source>
</evidence>
<reference evidence="2" key="1">
    <citation type="journal article" date="2019" name="Int. J. Syst. Evol. Microbiol.">
        <title>The Global Catalogue of Microorganisms (GCM) 10K type strain sequencing project: providing services to taxonomists for standard genome sequencing and annotation.</title>
        <authorList>
            <consortium name="The Broad Institute Genomics Platform"/>
            <consortium name="The Broad Institute Genome Sequencing Center for Infectious Disease"/>
            <person name="Wu L."/>
            <person name="Ma J."/>
        </authorList>
    </citation>
    <scope>NUCLEOTIDE SEQUENCE [LARGE SCALE GENOMIC DNA]</scope>
    <source>
        <strain evidence="2">KCTC 23299</strain>
    </source>
</reference>
<sequence>MLTVVGDFNKLSQKTLDSIKPIEGKVIYELVNGTFDGLTKEILFGGYRSLPGADKIKDLETGKLVSISVPREHDGKIVSRSKKFIINGGENGLVAKQIVLVQGNIEHEEWHAFFSLCNYNESNPNRDRSVEPLIRFVDEVKESKQRSAKRNLQFEALKRHDLMTDGEILVFVKAMGWPLYNHGPELLKDRVGEYANANPKEFIAKLEDNTTLRSAVIRIAIEEGGISIDPLTLKARFTAGDILFASLTKEDGKEPVHLLAEWTLTHPDGAKYYDQIKALVSGDKSKIVEVVEKRQGRPKKNAEE</sequence>
<keyword evidence="2" id="KW-1185">Reference proteome</keyword>
<accession>A0ABW6AC71</accession>
<proteinExistence type="predicted"/>
<evidence type="ECO:0008006" key="3">
    <source>
        <dbReference type="Google" id="ProtNLM"/>
    </source>
</evidence>